<dbReference type="InterPro" id="IPR037359">
    <property type="entry name" value="NST/OST"/>
</dbReference>
<reference evidence="4" key="1">
    <citation type="submission" date="2010-05" db="EMBL/GenBank/DDBJ databases">
        <title>The complete genome of Truepera radiovictris DSM 17093.</title>
        <authorList>
            <consortium name="US DOE Joint Genome Institute (JGI-PGF)"/>
            <person name="Lucas S."/>
            <person name="Copeland A."/>
            <person name="Lapidus A."/>
            <person name="Glavina del Rio T."/>
            <person name="Dalin E."/>
            <person name="Tice H."/>
            <person name="Bruce D."/>
            <person name="Goodwin L."/>
            <person name="Pitluck S."/>
            <person name="Kyrpides N."/>
            <person name="Mavromatis K."/>
            <person name="Ovchinnikova G."/>
            <person name="Munk A.C."/>
            <person name="Detter J.C."/>
            <person name="Han C."/>
            <person name="Tapia R."/>
            <person name="Land M."/>
            <person name="Hauser L."/>
            <person name="Markowitz V."/>
            <person name="Cheng J.-F."/>
            <person name="Hugenholtz P."/>
            <person name="Woyke T."/>
            <person name="Wu D."/>
            <person name="Tindall B."/>
            <person name="Pomrenke H.G."/>
            <person name="Brambilla E."/>
            <person name="Klenk H.-P."/>
            <person name="Eisen J.A."/>
        </authorList>
    </citation>
    <scope>NUCLEOTIDE SEQUENCE [LARGE SCALE GENOMIC DNA]</scope>
    <source>
        <strain evidence="4">DSM 17093 / CIP 108686 / LMG 22925 / RQ-24</strain>
    </source>
</reference>
<dbReference type="PANTHER" id="PTHR10605">
    <property type="entry name" value="HEPARAN SULFATE SULFOTRANSFERASE"/>
    <property type="match status" value="1"/>
</dbReference>
<evidence type="ECO:0000313" key="4">
    <source>
        <dbReference type="Proteomes" id="UP000000379"/>
    </source>
</evidence>
<evidence type="ECO:0000313" key="3">
    <source>
        <dbReference type="EMBL" id="ADI15854.1"/>
    </source>
</evidence>
<dbReference type="Gene3D" id="3.40.50.300">
    <property type="entry name" value="P-loop containing nucleotide triphosphate hydrolases"/>
    <property type="match status" value="1"/>
</dbReference>
<name>D7CV27_TRURR</name>
<sequence>MNHLAGSPSEADIAPAQGTRQTLRKAPPPPQLHGSSRLLPTFLVIGAMKSGTSSLYIYLKQHPEIYLADIKEPHFFAFDPSPRASLEAAPGYRQKAKYMVTDRSAYEALFTAATPSQARGEASAMYLYYPGTAERIRAALPEVQLIAILRNPIERAYSAFLHQLREGNETLTDFGAALQLEEERIAQDYMPMWHYTRAGFYFEQLSRYYAVFDPSQIHVYLYEDLQRDPLALVQELYRVIGVDPGFVPDTTKQYNRSGVPKNRLLHRVHRFLKGNHPIKTVGKRLLPLPAAVRSRFKLNLIAQIEAANLKKPPLDPAVRAQLVERYRSDVLELQDLIGRDLSHWLT</sequence>
<dbReference type="PANTHER" id="PTHR10605:SF56">
    <property type="entry name" value="BIFUNCTIONAL HEPARAN SULFATE N-DEACETYLASE_N-SULFOTRANSFERASE"/>
    <property type="match status" value="1"/>
</dbReference>
<dbReference type="eggNOG" id="COG4424">
    <property type="taxonomic scope" value="Bacteria"/>
</dbReference>
<evidence type="ECO:0000256" key="1">
    <source>
        <dbReference type="ARBA" id="ARBA00022679"/>
    </source>
</evidence>
<dbReference type="SUPFAM" id="SSF52540">
    <property type="entry name" value="P-loop containing nucleoside triphosphate hydrolases"/>
    <property type="match status" value="1"/>
</dbReference>
<accession>D7CV27</accession>
<dbReference type="RefSeq" id="WP_013179213.1">
    <property type="nucleotide sequence ID" value="NC_014221.1"/>
</dbReference>
<dbReference type="Proteomes" id="UP000000379">
    <property type="component" value="Chromosome"/>
</dbReference>
<feature type="region of interest" description="Disordered" evidence="2">
    <location>
        <begin position="1"/>
        <end position="34"/>
    </location>
</feature>
<proteinExistence type="predicted"/>
<dbReference type="KEGG" id="tra:Trad_2751"/>
<evidence type="ECO:0000256" key="2">
    <source>
        <dbReference type="SAM" id="MobiDB-lite"/>
    </source>
</evidence>
<reference evidence="3 4" key="2">
    <citation type="journal article" date="2011" name="Stand. Genomic Sci.">
        <title>Complete genome sequence of Truepera radiovictrix type strain (RQ-24).</title>
        <authorList>
            <person name="Ivanova N."/>
            <person name="Rohde C."/>
            <person name="Munk C."/>
            <person name="Nolan M."/>
            <person name="Lucas S."/>
            <person name="Del Rio T.G."/>
            <person name="Tice H."/>
            <person name="Deshpande S."/>
            <person name="Cheng J.F."/>
            <person name="Tapia R."/>
            <person name="Han C."/>
            <person name="Goodwin L."/>
            <person name="Pitluck S."/>
            <person name="Liolios K."/>
            <person name="Mavromatis K."/>
            <person name="Mikhailova N."/>
            <person name="Pati A."/>
            <person name="Chen A."/>
            <person name="Palaniappan K."/>
            <person name="Land M."/>
            <person name="Hauser L."/>
            <person name="Chang Y.J."/>
            <person name="Jeffries C.D."/>
            <person name="Brambilla E."/>
            <person name="Rohde M."/>
            <person name="Goker M."/>
            <person name="Tindall B.J."/>
            <person name="Woyke T."/>
            <person name="Bristow J."/>
            <person name="Eisen J.A."/>
            <person name="Markowitz V."/>
            <person name="Hugenholtz P."/>
            <person name="Kyrpides N.C."/>
            <person name="Klenk H.P."/>
            <person name="Lapidus A."/>
        </authorList>
    </citation>
    <scope>NUCLEOTIDE SEQUENCE [LARGE SCALE GENOMIC DNA]</scope>
    <source>
        <strain evidence="4">DSM 17093 / CIP 108686 / LMG 22925 / RQ-24</strain>
    </source>
</reference>
<dbReference type="GO" id="GO:0008146">
    <property type="term" value="F:sulfotransferase activity"/>
    <property type="evidence" value="ECO:0007669"/>
    <property type="project" value="InterPro"/>
</dbReference>
<dbReference type="HOGENOM" id="CLU_017703_1_1_0"/>
<organism evidence="3 4">
    <name type="scientific">Truepera radiovictrix (strain DSM 17093 / CIP 108686 / LMG 22925 / RQ-24)</name>
    <dbReference type="NCBI Taxonomy" id="649638"/>
    <lineage>
        <taxon>Bacteria</taxon>
        <taxon>Thermotogati</taxon>
        <taxon>Deinococcota</taxon>
        <taxon>Deinococci</taxon>
        <taxon>Trueperales</taxon>
        <taxon>Trueperaceae</taxon>
        <taxon>Truepera</taxon>
    </lineage>
</organism>
<dbReference type="EMBL" id="CP002049">
    <property type="protein sequence ID" value="ADI15854.1"/>
    <property type="molecule type" value="Genomic_DNA"/>
</dbReference>
<dbReference type="AlphaFoldDB" id="D7CV27"/>
<protein>
    <submittedName>
        <fullName evidence="3">Sulfotransferase</fullName>
    </submittedName>
</protein>
<dbReference type="OrthoDB" id="9797480at2"/>
<gene>
    <name evidence="3" type="ordered locus">Trad_2751</name>
</gene>
<keyword evidence="4" id="KW-1185">Reference proteome</keyword>
<dbReference type="STRING" id="649638.Trad_2751"/>
<dbReference type="InterPro" id="IPR027417">
    <property type="entry name" value="P-loop_NTPase"/>
</dbReference>
<dbReference type="Pfam" id="PF13469">
    <property type="entry name" value="Sulfotransfer_3"/>
    <property type="match status" value="1"/>
</dbReference>
<keyword evidence="1" id="KW-0808">Transferase</keyword>